<sequence length="138" mass="15353">MMTLTRKFPLQNRHGRHSIRQPELNDEPLFQRPHNNEKPASNYGGKRRLKAAQNADQISLLAIIAYNCSSAAVKSSDFNARKRDDLAIEISQLKNAFDPDDTMNAVIKFHGAVVGSAFGQTDLFPLHEVHSSSCGSFD</sequence>
<accession>A0A183IQ75</accession>
<name>A0A183IQ75_9BILA</name>
<dbReference type="EMBL" id="UZAM01009233">
    <property type="protein sequence ID" value="VDP08267.1"/>
    <property type="molecule type" value="Genomic_DNA"/>
</dbReference>
<reference evidence="2 3" key="2">
    <citation type="submission" date="2018-11" db="EMBL/GenBank/DDBJ databases">
        <authorList>
            <consortium name="Pathogen Informatics"/>
        </authorList>
    </citation>
    <scope>NUCLEOTIDE SEQUENCE [LARGE SCALE GENOMIC DNA]</scope>
</reference>
<evidence type="ECO:0000313" key="2">
    <source>
        <dbReference type="EMBL" id="VDP08267.1"/>
    </source>
</evidence>
<proteinExistence type="predicted"/>
<gene>
    <name evidence="2" type="ORF">SBAD_LOCUS5772</name>
</gene>
<protein>
    <submittedName>
        <fullName evidence="2 4">Uncharacterized protein</fullName>
    </submittedName>
</protein>
<dbReference type="WBParaSite" id="SBAD_0000600001-mRNA-1">
    <property type="protein sequence ID" value="SBAD_0000600001-mRNA-1"/>
    <property type="gene ID" value="SBAD_0000600001"/>
</dbReference>
<evidence type="ECO:0000313" key="3">
    <source>
        <dbReference type="Proteomes" id="UP000270296"/>
    </source>
</evidence>
<organism evidence="4">
    <name type="scientific">Soboliphyme baturini</name>
    <dbReference type="NCBI Taxonomy" id="241478"/>
    <lineage>
        <taxon>Eukaryota</taxon>
        <taxon>Metazoa</taxon>
        <taxon>Ecdysozoa</taxon>
        <taxon>Nematoda</taxon>
        <taxon>Enoplea</taxon>
        <taxon>Dorylaimia</taxon>
        <taxon>Dioctophymatida</taxon>
        <taxon>Dioctophymatoidea</taxon>
        <taxon>Soboliphymatidae</taxon>
        <taxon>Soboliphyme</taxon>
    </lineage>
</organism>
<dbReference type="AlphaFoldDB" id="A0A183IQ75"/>
<reference evidence="4" key="1">
    <citation type="submission" date="2016-06" db="UniProtKB">
        <authorList>
            <consortium name="WormBaseParasite"/>
        </authorList>
    </citation>
    <scope>IDENTIFICATION</scope>
</reference>
<keyword evidence="3" id="KW-1185">Reference proteome</keyword>
<evidence type="ECO:0000256" key="1">
    <source>
        <dbReference type="SAM" id="MobiDB-lite"/>
    </source>
</evidence>
<evidence type="ECO:0000313" key="4">
    <source>
        <dbReference type="WBParaSite" id="SBAD_0000600001-mRNA-1"/>
    </source>
</evidence>
<feature type="region of interest" description="Disordered" evidence="1">
    <location>
        <begin position="1"/>
        <end position="48"/>
    </location>
</feature>
<dbReference type="Proteomes" id="UP000270296">
    <property type="component" value="Unassembled WGS sequence"/>
</dbReference>